<dbReference type="GO" id="GO:0016740">
    <property type="term" value="F:transferase activity"/>
    <property type="evidence" value="ECO:0007669"/>
    <property type="project" value="UniProtKB-KW"/>
</dbReference>
<gene>
    <name evidence="10" type="ordered locus">Corgl_1083</name>
</gene>
<dbReference type="SUPFAM" id="SSF141523">
    <property type="entry name" value="L,D-transpeptidase catalytic domain-like"/>
    <property type="match status" value="1"/>
</dbReference>
<dbReference type="CDD" id="cd16913">
    <property type="entry name" value="YkuD_like"/>
    <property type="match status" value="1"/>
</dbReference>
<keyword evidence="3 6" id="KW-0133">Cell shape</keyword>
<evidence type="ECO:0000256" key="7">
    <source>
        <dbReference type="SAM" id="MobiDB-lite"/>
    </source>
</evidence>
<keyword evidence="11" id="KW-1185">Reference proteome</keyword>
<dbReference type="Pfam" id="PF12229">
    <property type="entry name" value="PG_binding_4"/>
    <property type="match status" value="1"/>
</dbReference>
<dbReference type="Pfam" id="PF03734">
    <property type="entry name" value="YkuD"/>
    <property type="match status" value="1"/>
</dbReference>
<evidence type="ECO:0000256" key="5">
    <source>
        <dbReference type="ARBA" id="ARBA00023316"/>
    </source>
</evidence>
<feature type="active site" description="Proton donor/acceptor" evidence="6">
    <location>
        <position position="519"/>
    </location>
</feature>
<dbReference type="eggNOG" id="COG1376">
    <property type="taxonomic scope" value="Bacteria"/>
</dbReference>
<dbReference type="EMBL" id="CP002628">
    <property type="protein sequence ID" value="AEB07191.1"/>
    <property type="molecule type" value="Genomic_DNA"/>
</dbReference>
<name>F2N9T8_CORGP</name>
<reference evidence="11" key="1">
    <citation type="journal article" date="2013" name="Stand. Genomic Sci.">
        <title>Complete genome sequence of Coriobacterium glomerans type strain (PW2(T)) from the midgut of Pyrrhocoris apterus L. (red soldier bug).</title>
        <authorList>
            <person name="Stackebrandt E."/>
            <person name="Zeytun A."/>
            <person name="Lapidus A."/>
            <person name="Nolan M."/>
            <person name="Lucas S."/>
            <person name="Hammon N."/>
            <person name="Deshpande S."/>
            <person name="Cheng J.F."/>
            <person name="Tapia R."/>
            <person name="Goodwin L.A."/>
            <person name="Pitluck S."/>
            <person name="Liolios K."/>
            <person name="Pagani I."/>
            <person name="Ivanova N."/>
            <person name="Mavromatis K."/>
            <person name="Mikhailova N."/>
            <person name="Huntemann M."/>
            <person name="Pati A."/>
            <person name="Chen A."/>
            <person name="Palaniappan K."/>
            <person name="Chang Y.J."/>
            <person name="Land M."/>
            <person name="Hauser L."/>
            <person name="Rohde M."/>
            <person name="Pukall R."/>
            <person name="Goker M."/>
            <person name="Detter J.C."/>
            <person name="Woyke T."/>
            <person name="Bristow J."/>
            <person name="Eisen J.A."/>
            <person name="Markowitz V."/>
            <person name="Hugenholtz P."/>
            <person name="Kyrpides N.C."/>
            <person name="Klenk H.P."/>
        </authorList>
    </citation>
    <scope>NUCLEOTIDE SEQUENCE</scope>
    <source>
        <strain evidence="11">ATCC 49209 / DSM 20642 / JCM 10262 / PW2</strain>
    </source>
</reference>
<dbReference type="GO" id="GO:0071555">
    <property type="term" value="P:cell wall organization"/>
    <property type="evidence" value="ECO:0007669"/>
    <property type="project" value="UniProtKB-UniRule"/>
</dbReference>
<dbReference type="InterPro" id="IPR005490">
    <property type="entry name" value="LD_TPept_cat_dom"/>
</dbReference>
<evidence type="ECO:0000313" key="11">
    <source>
        <dbReference type="Proteomes" id="UP000006851"/>
    </source>
</evidence>
<dbReference type="HOGENOM" id="CLU_022707_2_1_11"/>
<dbReference type="PROSITE" id="PS52029">
    <property type="entry name" value="LD_TPASE"/>
    <property type="match status" value="1"/>
</dbReference>
<evidence type="ECO:0000256" key="2">
    <source>
        <dbReference type="ARBA" id="ARBA00022679"/>
    </source>
</evidence>
<dbReference type="SUPFAM" id="SSF143985">
    <property type="entry name" value="L,D-transpeptidase pre-catalytic domain-like"/>
    <property type="match status" value="1"/>
</dbReference>
<dbReference type="InterPro" id="IPR022029">
    <property type="entry name" value="YoaR-like_PG-bd"/>
</dbReference>
<dbReference type="InterPro" id="IPR050979">
    <property type="entry name" value="LD-transpeptidase"/>
</dbReference>
<keyword evidence="8" id="KW-0812">Transmembrane</keyword>
<keyword evidence="4 6" id="KW-0573">Peptidoglycan synthesis</keyword>
<evidence type="ECO:0000256" key="3">
    <source>
        <dbReference type="ARBA" id="ARBA00022960"/>
    </source>
</evidence>
<evidence type="ECO:0000259" key="9">
    <source>
        <dbReference type="PROSITE" id="PS52029"/>
    </source>
</evidence>
<dbReference type="InterPro" id="IPR038054">
    <property type="entry name" value="LD_TPept-like_central_sf"/>
</dbReference>
<evidence type="ECO:0000256" key="4">
    <source>
        <dbReference type="ARBA" id="ARBA00022984"/>
    </source>
</evidence>
<dbReference type="GO" id="GO:0005576">
    <property type="term" value="C:extracellular region"/>
    <property type="evidence" value="ECO:0007669"/>
    <property type="project" value="TreeGrafter"/>
</dbReference>
<dbReference type="AlphaFoldDB" id="F2N9T8"/>
<keyword evidence="5 6" id="KW-0961">Cell wall biogenesis/degradation</keyword>
<feature type="domain" description="L,D-TPase catalytic" evidence="9">
    <location>
        <begin position="434"/>
        <end position="567"/>
    </location>
</feature>
<keyword evidence="2" id="KW-0808">Transferase</keyword>
<dbReference type="STRING" id="700015.Corgl_1083"/>
<feature type="region of interest" description="Disordered" evidence="7">
    <location>
        <begin position="1"/>
        <end position="79"/>
    </location>
</feature>
<feature type="compositionally biased region" description="Low complexity" evidence="7">
    <location>
        <begin position="68"/>
        <end position="79"/>
    </location>
</feature>
<accession>F2N9T8</accession>
<dbReference type="Gene3D" id="2.40.440.10">
    <property type="entry name" value="L,D-transpeptidase catalytic domain-like"/>
    <property type="match status" value="1"/>
</dbReference>
<keyword evidence="8" id="KW-0472">Membrane</keyword>
<evidence type="ECO:0000256" key="1">
    <source>
        <dbReference type="ARBA" id="ARBA00004752"/>
    </source>
</evidence>
<feature type="active site" description="Nucleophile" evidence="6">
    <location>
        <position position="543"/>
    </location>
</feature>
<dbReference type="PANTHER" id="PTHR30582">
    <property type="entry name" value="L,D-TRANSPEPTIDASE"/>
    <property type="match status" value="1"/>
</dbReference>
<dbReference type="OrthoDB" id="3176960at2"/>
<evidence type="ECO:0000256" key="6">
    <source>
        <dbReference type="PROSITE-ProRule" id="PRU01373"/>
    </source>
</evidence>
<evidence type="ECO:0000256" key="8">
    <source>
        <dbReference type="SAM" id="Phobius"/>
    </source>
</evidence>
<feature type="transmembrane region" description="Helical" evidence="8">
    <location>
        <begin position="93"/>
        <end position="118"/>
    </location>
</feature>
<protein>
    <submittedName>
        <fullName evidence="10">ErfK/YbiS/YcfS/YnhG family protein</fullName>
    </submittedName>
</protein>
<dbReference type="Proteomes" id="UP000006851">
    <property type="component" value="Chromosome"/>
</dbReference>
<evidence type="ECO:0000313" key="10">
    <source>
        <dbReference type="EMBL" id="AEB07191.1"/>
    </source>
</evidence>
<keyword evidence="8" id="KW-1133">Transmembrane helix</keyword>
<dbReference type="UniPathway" id="UPA00219"/>
<proteinExistence type="predicted"/>
<dbReference type="GO" id="GO:0071972">
    <property type="term" value="F:peptidoglycan L,D-transpeptidase activity"/>
    <property type="evidence" value="ECO:0007669"/>
    <property type="project" value="TreeGrafter"/>
</dbReference>
<comment type="pathway">
    <text evidence="1 6">Cell wall biogenesis; peptidoglycan biosynthesis.</text>
</comment>
<dbReference type="KEGG" id="cgo:Corgl_1083"/>
<dbReference type="GO" id="GO:0018104">
    <property type="term" value="P:peptidoglycan-protein cross-linking"/>
    <property type="evidence" value="ECO:0007669"/>
    <property type="project" value="TreeGrafter"/>
</dbReference>
<dbReference type="Gene3D" id="3.10.20.800">
    <property type="match status" value="1"/>
</dbReference>
<dbReference type="PANTHER" id="PTHR30582:SF33">
    <property type="entry name" value="EXPORTED PROTEIN"/>
    <property type="match status" value="1"/>
</dbReference>
<feature type="compositionally biased region" description="Pro residues" evidence="7">
    <location>
        <begin position="45"/>
        <end position="54"/>
    </location>
</feature>
<organism evidence="10 11">
    <name type="scientific">Coriobacterium glomerans (strain ATCC 49209 / DSM 20642 / JCM 10262 / PW2)</name>
    <dbReference type="NCBI Taxonomy" id="700015"/>
    <lineage>
        <taxon>Bacteria</taxon>
        <taxon>Bacillati</taxon>
        <taxon>Actinomycetota</taxon>
        <taxon>Coriobacteriia</taxon>
        <taxon>Coriobacteriales</taxon>
        <taxon>Coriobacteriaceae</taxon>
        <taxon>Coriobacterium</taxon>
    </lineage>
</organism>
<dbReference type="InterPro" id="IPR038063">
    <property type="entry name" value="Transpep_catalytic_dom"/>
</dbReference>
<sequence>MSQNDSSFDSHGASADHPFGSASRPGVNRKPEGTIGVIGTRTPSGTPPIIPPRPVQALLPEPRDRRTTGGAHAARSGARGRLGCGSGRRGGKIALLLVLSFIALVYVGGIAAFSLVFYPNTSIAGADVSLLPEDGAATRIDSMANRYSLTVEGIGFKWSYAPKHGSDLIDANAAAKRALAGNEPYLWPVRLWRACTGAQADAGTSTDRSLLSPSFDEDSFSSDLKQAIDTFNEHRSGAFDTQSAFDPTSGAFSAERARGNEKLSESTVERLAKEALSSLRERVSLETNAYEPLKGGVSDGDLQRACDAANALIGTSVTFKLAGTEAGALDGETLSKWITFDDALSPALDNDKVSSWAHELADTMNTVGSERTYTRPDGKVITVSDGTYGWKVDEKKLVEIVQDAVHTKRSGEIDVPTTSEGVTYAAHGNPDWGAYADVDISEQRARYFDASGKLLWETGIVTGKPNGEDDTPTGIYKVNKKLRNITLVSGKIDPNTGKPVYESPVQYWIAFVDGSIGFHDASWQSASVYSDPGAYRWAGSHGCINTPLDKVIELYDMIQVGDAVIVHN</sequence>
<dbReference type="GO" id="GO:0008360">
    <property type="term" value="P:regulation of cell shape"/>
    <property type="evidence" value="ECO:0007669"/>
    <property type="project" value="UniProtKB-UniRule"/>
</dbReference>